<dbReference type="RefSeq" id="WP_165012990.1">
    <property type="nucleotide sequence ID" value="NZ_JAALDL010000005.1"/>
</dbReference>
<evidence type="ECO:0008006" key="4">
    <source>
        <dbReference type="Google" id="ProtNLM"/>
    </source>
</evidence>
<dbReference type="AlphaFoldDB" id="A0A6M1RC13"/>
<feature type="signal peptide" evidence="1">
    <location>
        <begin position="1"/>
        <end position="24"/>
    </location>
</feature>
<dbReference type="Proteomes" id="UP000473008">
    <property type="component" value="Unassembled WGS sequence"/>
</dbReference>
<keyword evidence="3" id="KW-1185">Reference proteome</keyword>
<evidence type="ECO:0000256" key="1">
    <source>
        <dbReference type="SAM" id="SignalP"/>
    </source>
</evidence>
<reference evidence="2 3" key="1">
    <citation type="submission" date="2020-02" db="EMBL/GenBank/DDBJ databases">
        <title>The draft genome of Grimontia sedimenta sp. nov., isolated from benthic sediments near coral reefs south of Kuwait.</title>
        <authorList>
            <person name="Mahmoud H.M."/>
            <person name="Jose L."/>
            <person name="Eapen S."/>
        </authorList>
    </citation>
    <scope>NUCLEOTIDE SEQUENCE [LARGE SCALE GENOMIC DNA]</scope>
    <source>
        <strain evidence="2 3">S25</strain>
    </source>
</reference>
<protein>
    <recommendedName>
        <fullName evidence="4">Lipoprotein</fullName>
    </recommendedName>
</protein>
<proteinExistence type="predicted"/>
<sequence>MKYKALVSILFTAILAGCGSTQTAQESEPQLPQTNIPDWVFNPFSEKGLAVASCVEYSENFNIDRNQAEMQARIQLMQSLDSKVSVLEKSYQKINKGDAGNQSAGSFEQIAKTIADGKLQMAVTEKTTIVDIAGKPQMCVLMSMPTKAMSEMFDGILDQTDAPISPDDKAAMYKEFMAQKAEKALESQTITQ</sequence>
<evidence type="ECO:0000313" key="3">
    <source>
        <dbReference type="Proteomes" id="UP000473008"/>
    </source>
</evidence>
<keyword evidence="1" id="KW-0732">Signal</keyword>
<name>A0A6M1RC13_9GAMM</name>
<accession>A0A6M1RC13</accession>
<feature type="chain" id="PRO_5026736557" description="Lipoprotein" evidence="1">
    <location>
        <begin position="25"/>
        <end position="192"/>
    </location>
</feature>
<dbReference type="EMBL" id="JAALDL010000005">
    <property type="protein sequence ID" value="NGN97854.1"/>
    <property type="molecule type" value="Genomic_DNA"/>
</dbReference>
<dbReference type="PROSITE" id="PS51257">
    <property type="entry name" value="PROKAR_LIPOPROTEIN"/>
    <property type="match status" value="1"/>
</dbReference>
<comment type="caution">
    <text evidence="2">The sequence shown here is derived from an EMBL/GenBank/DDBJ whole genome shotgun (WGS) entry which is preliminary data.</text>
</comment>
<organism evidence="2 3">
    <name type="scientific">Grimontia sedimenti</name>
    <dbReference type="NCBI Taxonomy" id="2711294"/>
    <lineage>
        <taxon>Bacteria</taxon>
        <taxon>Pseudomonadati</taxon>
        <taxon>Pseudomonadota</taxon>
        <taxon>Gammaproteobacteria</taxon>
        <taxon>Vibrionales</taxon>
        <taxon>Vibrionaceae</taxon>
        <taxon>Grimontia</taxon>
    </lineage>
</organism>
<gene>
    <name evidence="2" type="ORF">G5S52_09345</name>
</gene>
<evidence type="ECO:0000313" key="2">
    <source>
        <dbReference type="EMBL" id="NGN97854.1"/>
    </source>
</evidence>